<proteinExistence type="predicted"/>
<feature type="domain" description="Small ribosomal subunit protein mS35 mitochondrial conserved" evidence="1">
    <location>
        <begin position="185"/>
        <end position="305"/>
    </location>
</feature>
<dbReference type="GO" id="GO:0032543">
    <property type="term" value="P:mitochondrial translation"/>
    <property type="evidence" value="ECO:0007669"/>
    <property type="project" value="InterPro"/>
</dbReference>
<gene>
    <name evidence="2" type="ORF">BJ878DRAFT_514187</name>
</gene>
<dbReference type="PANTHER" id="PTHR13490">
    <property type="entry name" value="MITOCHONDRIAL 28S RIBOSOMAL PROTEIN S28"/>
    <property type="match status" value="1"/>
</dbReference>
<dbReference type="OrthoDB" id="283424at2759"/>
<keyword evidence="3" id="KW-1185">Reference proteome</keyword>
<dbReference type="AlphaFoldDB" id="A0A9P8CDK3"/>
<protein>
    <submittedName>
        <fullName evidence="2">Mitochondrial ribosomal subunit protein-domain-containing protein</fullName>
    </submittedName>
</protein>
<dbReference type="GO" id="GO:0005763">
    <property type="term" value="C:mitochondrial small ribosomal subunit"/>
    <property type="evidence" value="ECO:0007669"/>
    <property type="project" value="TreeGrafter"/>
</dbReference>
<dbReference type="EMBL" id="MU254046">
    <property type="protein sequence ID" value="KAG9242700.1"/>
    <property type="molecule type" value="Genomic_DNA"/>
</dbReference>
<evidence type="ECO:0000259" key="1">
    <source>
        <dbReference type="Pfam" id="PF10213"/>
    </source>
</evidence>
<dbReference type="Proteomes" id="UP000887226">
    <property type="component" value="Unassembled WGS sequence"/>
</dbReference>
<dbReference type="PANTHER" id="PTHR13490:SF0">
    <property type="entry name" value="SMALL RIBOSOMAL SUBUNIT PROTEIN MS35"/>
    <property type="match status" value="1"/>
</dbReference>
<dbReference type="Pfam" id="PF10213">
    <property type="entry name" value="MRP-S28"/>
    <property type="match status" value="1"/>
</dbReference>
<dbReference type="InterPro" id="IPR039848">
    <property type="entry name" value="Ribosomal_mS35_mt"/>
</dbReference>
<name>A0A9P8CDK3_9HELO</name>
<dbReference type="InterPro" id="IPR019349">
    <property type="entry name" value="Ribosomal_mS35_mit"/>
</dbReference>
<sequence length="375" mass="43102">MSTLLHGLRCTARKLRSTPIVQRCSTKPIGMRRPFSTTIPMQDHEPEDANLSFARKKTHSHGGRRLEEEMEMMFEEQQHDELADEDDAMNQIENLMGDWDEEFEKLSEPPPERGKKSVVDTFHNYGEPNDEDEPMELDGEANESSDLYDNLSVLAHGELQQHQEIRHYARLAAWDMPMLSKLAKPFEAPTLDMPLRFRYTTYMGEAHPAEKKIVMEFCISDMPGLTQVQKDKLKKLAGVRYNPESDIVKMSCEMYESQAQNKRYLGDRVDELVKEAKDPKETFEDIPLNLKHHHFKTRPKWPKHWTLTPERKAELAAYRQTSVSSDQQKMLDGLLIDGNTTITEAIQQKSASTSAVPEMVMASRGKPGRVVSVKR</sequence>
<organism evidence="2 3">
    <name type="scientific">Calycina marina</name>
    <dbReference type="NCBI Taxonomy" id="1763456"/>
    <lineage>
        <taxon>Eukaryota</taxon>
        <taxon>Fungi</taxon>
        <taxon>Dikarya</taxon>
        <taxon>Ascomycota</taxon>
        <taxon>Pezizomycotina</taxon>
        <taxon>Leotiomycetes</taxon>
        <taxon>Helotiales</taxon>
        <taxon>Pezizellaceae</taxon>
        <taxon>Calycina</taxon>
    </lineage>
</organism>
<reference evidence="2" key="1">
    <citation type="journal article" date="2021" name="IMA Fungus">
        <title>Genomic characterization of three marine fungi, including Emericellopsis atlantica sp. nov. with signatures of a generalist lifestyle and marine biomass degradation.</title>
        <authorList>
            <person name="Hagestad O.C."/>
            <person name="Hou L."/>
            <person name="Andersen J.H."/>
            <person name="Hansen E.H."/>
            <person name="Altermark B."/>
            <person name="Li C."/>
            <person name="Kuhnert E."/>
            <person name="Cox R.J."/>
            <person name="Crous P.W."/>
            <person name="Spatafora J.W."/>
            <person name="Lail K."/>
            <person name="Amirebrahimi M."/>
            <person name="Lipzen A."/>
            <person name="Pangilinan J."/>
            <person name="Andreopoulos W."/>
            <person name="Hayes R.D."/>
            <person name="Ng V."/>
            <person name="Grigoriev I.V."/>
            <person name="Jackson S.A."/>
            <person name="Sutton T.D.S."/>
            <person name="Dobson A.D.W."/>
            <person name="Rama T."/>
        </authorList>
    </citation>
    <scope>NUCLEOTIDE SEQUENCE</scope>
    <source>
        <strain evidence="2">TRa3180A</strain>
    </source>
</reference>
<accession>A0A9P8CDK3</accession>
<dbReference type="GO" id="GO:0003735">
    <property type="term" value="F:structural constituent of ribosome"/>
    <property type="evidence" value="ECO:0007669"/>
    <property type="project" value="InterPro"/>
</dbReference>
<evidence type="ECO:0000313" key="2">
    <source>
        <dbReference type="EMBL" id="KAG9242700.1"/>
    </source>
</evidence>
<comment type="caution">
    <text evidence="2">The sequence shown here is derived from an EMBL/GenBank/DDBJ whole genome shotgun (WGS) entry which is preliminary data.</text>
</comment>
<evidence type="ECO:0000313" key="3">
    <source>
        <dbReference type="Proteomes" id="UP000887226"/>
    </source>
</evidence>